<gene>
    <name evidence="1" type="ORF">PENTCL1PPCAC_21314</name>
</gene>
<evidence type="ECO:0000313" key="1">
    <source>
        <dbReference type="EMBL" id="GMS99139.1"/>
    </source>
</evidence>
<evidence type="ECO:0000313" key="2">
    <source>
        <dbReference type="Proteomes" id="UP001432027"/>
    </source>
</evidence>
<reference evidence="1" key="1">
    <citation type="submission" date="2023-10" db="EMBL/GenBank/DDBJ databases">
        <title>Genome assembly of Pristionchus species.</title>
        <authorList>
            <person name="Yoshida K."/>
            <person name="Sommer R.J."/>
        </authorList>
    </citation>
    <scope>NUCLEOTIDE SEQUENCE</scope>
    <source>
        <strain evidence="1">RS0144</strain>
    </source>
</reference>
<accession>A0AAV5TY20</accession>
<name>A0AAV5TY20_9BILA</name>
<keyword evidence="2" id="KW-1185">Reference proteome</keyword>
<sequence>SWMLGGAPEHIHLSTSNIEFFGASEFMEKYSDTCINPSLYIGSKEESPQMTCNPTAAELTILSKFTNLHLNNMFIRSDKFMETILKRYRTRRTGEWHVRTANSIFYIM</sequence>
<dbReference type="EMBL" id="BTSX01000005">
    <property type="protein sequence ID" value="GMS99139.1"/>
    <property type="molecule type" value="Genomic_DNA"/>
</dbReference>
<feature type="non-terminal residue" evidence="1">
    <location>
        <position position="108"/>
    </location>
</feature>
<organism evidence="1 2">
    <name type="scientific">Pristionchus entomophagus</name>
    <dbReference type="NCBI Taxonomy" id="358040"/>
    <lineage>
        <taxon>Eukaryota</taxon>
        <taxon>Metazoa</taxon>
        <taxon>Ecdysozoa</taxon>
        <taxon>Nematoda</taxon>
        <taxon>Chromadorea</taxon>
        <taxon>Rhabditida</taxon>
        <taxon>Rhabditina</taxon>
        <taxon>Diplogasteromorpha</taxon>
        <taxon>Diplogasteroidea</taxon>
        <taxon>Neodiplogasteridae</taxon>
        <taxon>Pristionchus</taxon>
    </lineage>
</organism>
<proteinExistence type="predicted"/>
<dbReference type="AlphaFoldDB" id="A0AAV5TY20"/>
<feature type="non-terminal residue" evidence="1">
    <location>
        <position position="1"/>
    </location>
</feature>
<comment type="caution">
    <text evidence="1">The sequence shown here is derived from an EMBL/GenBank/DDBJ whole genome shotgun (WGS) entry which is preliminary data.</text>
</comment>
<protein>
    <submittedName>
        <fullName evidence="1">Uncharacterized protein</fullName>
    </submittedName>
</protein>
<dbReference type="Proteomes" id="UP001432027">
    <property type="component" value="Unassembled WGS sequence"/>
</dbReference>